<dbReference type="AlphaFoldDB" id="A0A812LXE6"/>
<feature type="region of interest" description="Disordered" evidence="1">
    <location>
        <begin position="497"/>
        <end position="526"/>
    </location>
</feature>
<evidence type="ECO:0000313" key="2">
    <source>
        <dbReference type="EMBL" id="CAE7253585.1"/>
    </source>
</evidence>
<feature type="region of interest" description="Disordered" evidence="1">
    <location>
        <begin position="99"/>
        <end position="144"/>
    </location>
</feature>
<sequence length="540" mass="59123">MPKDKGGSNAAFVKAPFLNAELGNAQWVVTNYHIGIGDTTRGCLSRATSTLGGGVRVRWELVEGIGVIVISGKDTDGVNFLVWGDPLVVLDSRTMAEATPVEMDGPSPTETASDSEEVEEVTEDEERGRCSNEASPTKQRADRATYVRRSAGGGLGLRDVDAIRAVLAEHMTSMKFAWGDVVARVEGLEHRQSEQAERLAKLVDGHNYQERRAGSLWAKIGIMEKKMDMLSKELDLLRANAGKGGMGVWTGDRDLKAPGRQAFLRRSASGACDGGGWGGGGHGSEGGLLREEDRRTLIVGGWLRDTRKETILEEAKEGLGLEAVRPRIDSSDLVVFGPRKSFGMLRFGLREGETKFQLRERMWSVVKAVREAAIPLKSTDTVEAAPKKLWASFVKTREARQRGGHACMVRRVAQTCVEEATGEVQLEAKSNDFYEVDWVSGTVWAGQHKLGSSVHRMPRRDGVCQMPGGWVDVNEMSEAIGVEEKVERELARDFATKLQGGFRTDEPGSPKEEDSPKEEVKDVSKFSPKLNMSLSVSFQS</sequence>
<feature type="compositionally biased region" description="Acidic residues" evidence="1">
    <location>
        <begin position="113"/>
        <end position="125"/>
    </location>
</feature>
<comment type="caution">
    <text evidence="2">The sequence shown here is derived from an EMBL/GenBank/DDBJ whole genome shotgun (WGS) entry which is preliminary data.</text>
</comment>
<reference evidence="2" key="1">
    <citation type="submission" date="2021-02" db="EMBL/GenBank/DDBJ databases">
        <authorList>
            <person name="Dougan E. K."/>
            <person name="Rhodes N."/>
            <person name="Thang M."/>
            <person name="Chan C."/>
        </authorList>
    </citation>
    <scope>NUCLEOTIDE SEQUENCE</scope>
</reference>
<accession>A0A812LXE6</accession>
<evidence type="ECO:0000256" key="1">
    <source>
        <dbReference type="SAM" id="MobiDB-lite"/>
    </source>
</evidence>
<dbReference type="EMBL" id="CAJNDS010001258">
    <property type="protein sequence ID" value="CAE7253585.1"/>
    <property type="molecule type" value="Genomic_DNA"/>
</dbReference>
<organism evidence="2 3">
    <name type="scientific">Symbiodinium natans</name>
    <dbReference type="NCBI Taxonomy" id="878477"/>
    <lineage>
        <taxon>Eukaryota</taxon>
        <taxon>Sar</taxon>
        <taxon>Alveolata</taxon>
        <taxon>Dinophyceae</taxon>
        <taxon>Suessiales</taxon>
        <taxon>Symbiodiniaceae</taxon>
        <taxon>Symbiodinium</taxon>
    </lineage>
</organism>
<dbReference type="OrthoDB" id="446000at2759"/>
<evidence type="ECO:0000313" key="3">
    <source>
        <dbReference type="Proteomes" id="UP000604046"/>
    </source>
</evidence>
<keyword evidence="3" id="KW-1185">Reference proteome</keyword>
<name>A0A812LXE6_9DINO</name>
<proteinExistence type="predicted"/>
<feature type="compositionally biased region" description="Basic and acidic residues" evidence="1">
    <location>
        <begin position="503"/>
        <end position="524"/>
    </location>
</feature>
<protein>
    <submittedName>
        <fullName evidence="2">Uncharacterized protein</fullName>
    </submittedName>
</protein>
<dbReference type="Proteomes" id="UP000604046">
    <property type="component" value="Unassembled WGS sequence"/>
</dbReference>
<gene>
    <name evidence="2" type="ORF">SNAT2548_LOCUS12765</name>
</gene>